<dbReference type="InterPro" id="IPR023439">
    <property type="entry name" value="Mal_deCO2ase/Cit_lyase_ACP"/>
</dbReference>
<keyword evidence="4" id="KW-0808">Transferase</keyword>
<dbReference type="Gene3D" id="3.90.226.10">
    <property type="entry name" value="2-enoyl-CoA Hydratase, Chain A, domain 1"/>
    <property type="match status" value="1"/>
</dbReference>
<name>A0ABW8D5V0_9GAMM</name>
<dbReference type="Pfam" id="PF01039">
    <property type="entry name" value="Carboxyl_trans"/>
    <property type="match status" value="1"/>
</dbReference>
<evidence type="ECO:0000256" key="2">
    <source>
        <dbReference type="ARBA" id="ARBA00022490"/>
    </source>
</evidence>
<dbReference type="InterPro" id="IPR011762">
    <property type="entry name" value="COA_CT_N"/>
</dbReference>
<feature type="modified residue" description="O-(phosphoribosyl dephospho-coenzyme A)serine" evidence="5">
    <location>
        <position position="27"/>
    </location>
</feature>
<evidence type="ECO:0000313" key="9">
    <source>
        <dbReference type="Proteomes" id="UP001615550"/>
    </source>
</evidence>
<dbReference type="Proteomes" id="UP001615550">
    <property type="component" value="Unassembled WGS sequence"/>
</dbReference>
<evidence type="ECO:0000256" key="4">
    <source>
        <dbReference type="ARBA" id="ARBA00022679"/>
    </source>
</evidence>
<accession>A0ABW8D5V0</accession>
<evidence type="ECO:0000259" key="7">
    <source>
        <dbReference type="PROSITE" id="PS50980"/>
    </source>
</evidence>
<dbReference type="EMBL" id="JBGORX010000001">
    <property type="protein sequence ID" value="MFJ1268072.1"/>
    <property type="molecule type" value="Genomic_DNA"/>
</dbReference>
<dbReference type="SUPFAM" id="SSF52096">
    <property type="entry name" value="ClpP/crotonase"/>
    <property type="match status" value="1"/>
</dbReference>
<dbReference type="NCBIfam" id="TIGR03133">
    <property type="entry name" value="malonate_beta"/>
    <property type="match status" value="1"/>
</dbReference>
<dbReference type="PANTHER" id="PTHR42995">
    <property type="entry name" value="ACETYL-COENZYME A CARBOXYLASE CARBOXYL TRANSFERASE SUBUNIT BETA, CHLOROPLASTIC"/>
    <property type="match status" value="1"/>
</dbReference>
<sequence>MDTYQYTFNLEKKLPATPVVKVGVAGSGNLEVLIKTNTNSKQTTIRVNTTVSGFKTTWDAVIERYIEEYPFAGLNIILNDAGATPPVVSLRLRQAIETYQSGYTSKENYIEANARSRIYSLVDAQSFTEFLLDEDTPSPTLPQLKMQVETDDGVIIGTAQIDGSTIAIAAQQKDFIGGAVGEVHGAKINGLIKYALKKKLEALVFLIDSGGVRLQEANVGEIEISEIIRSILDARSAGIKTIGVICGSNGAYGGMGIISGTLDYLIVNQGARIGVSGAEVIQAVKGAEVFDSSDRALIWRVYGGRTRFLQQAAQVYTTNKMADIREAISNVLRHSCPKLNLDTVLAQHELLQQRILAGTNCTEEGEWLKKYHPELYEHDVFNCTDSQFLVLANKGKNHVQ</sequence>
<keyword evidence="2 5" id="KW-0963">Cytoplasm</keyword>
<comment type="caution">
    <text evidence="8">The sequence shown here is derived from an EMBL/GenBank/DDBJ whole genome shotgun (WGS) entry which is preliminary data.</text>
</comment>
<comment type="PTM">
    <text evidence="5">Covalently binds the prosthetic group of malonate decarboxylase.</text>
</comment>
<feature type="domain" description="CoA carboxyltransferase N-terminal" evidence="7">
    <location>
        <begin position="80"/>
        <end position="340"/>
    </location>
</feature>
<evidence type="ECO:0000256" key="1">
    <source>
        <dbReference type="ARBA" id="ARBA00004496"/>
    </source>
</evidence>
<dbReference type="PANTHER" id="PTHR42995:SF1">
    <property type="entry name" value="MALONATE DECARBOXYLASE BETA SUBUNIT"/>
    <property type="match status" value="1"/>
</dbReference>
<reference evidence="8 9" key="1">
    <citation type="submission" date="2024-08" db="EMBL/GenBank/DDBJ databases">
        <title>Draft Genome Sequence of Legionella lytica strain DSB2004, Isolated From a Fire Sprinkler System.</title>
        <authorList>
            <person name="Everhart A.D."/>
            <person name="Kidane D.T."/>
            <person name="Farone A.L."/>
            <person name="Farone M.B."/>
        </authorList>
    </citation>
    <scope>NUCLEOTIDE SEQUENCE [LARGE SCALE GENOMIC DNA]</scope>
    <source>
        <strain evidence="8 9">DSB2004</strain>
    </source>
</reference>
<dbReference type="HAMAP" id="MF_00710">
    <property type="entry name" value="Malonate_deCO2ase_dsu"/>
    <property type="match status" value="1"/>
</dbReference>
<evidence type="ECO:0000256" key="3">
    <source>
        <dbReference type="ARBA" id="ARBA00022553"/>
    </source>
</evidence>
<dbReference type="PROSITE" id="PS50980">
    <property type="entry name" value="COA_CT_NTER"/>
    <property type="match status" value="1"/>
</dbReference>
<dbReference type="Pfam" id="PF06857">
    <property type="entry name" value="ACP"/>
    <property type="match status" value="1"/>
</dbReference>
<dbReference type="NCBIfam" id="NF005530">
    <property type="entry name" value="PRK07189.1"/>
    <property type="match status" value="1"/>
</dbReference>
<keyword evidence="9" id="KW-1185">Reference proteome</keyword>
<comment type="subcellular location">
    <subcellularLocation>
        <location evidence="1 5">Cytoplasm</location>
    </subcellularLocation>
</comment>
<comment type="similarity">
    <text evidence="5">Belongs to the MdcC family.</text>
</comment>
<proteinExistence type="inferred from homology"/>
<dbReference type="RefSeq" id="WP_400186893.1">
    <property type="nucleotide sequence ID" value="NZ_JBGORX010000001.1"/>
</dbReference>
<dbReference type="InterPro" id="IPR029045">
    <property type="entry name" value="ClpP/crotonase-like_dom_sf"/>
</dbReference>
<dbReference type="NCBIfam" id="TIGR03130">
    <property type="entry name" value="malonate_delta"/>
    <property type="match status" value="1"/>
</dbReference>
<dbReference type="InterPro" id="IPR034733">
    <property type="entry name" value="AcCoA_carboxyl_beta"/>
</dbReference>
<dbReference type="SUPFAM" id="SSF100910">
    <property type="entry name" value="Chemosensory protein Csp2"/>
    <property type="match status" value="1"/>
</dbReference>
<keyword evidence="8" id="KW-0456">Lyase</keyword>
<evidence type="ECO:0000256" key="6">
    <source>
        <dbReference type="NCBIfam" id="TIGR03130"/>
    </source>
</evidence>
<organism evidence="8 9">
    <name type="scientific">Legionella lytica</name>
    <dbReference type="NCBI Taxonomy" id="96232"/>
    <lineage>
        <taxon>Bacteria</taxon>
        <taxon>Pseudomonadati</taxon>
        <taxon>Pseudomonadota</taxon>
        <taxon>Gammaproteobacteria</taxon>
        <taxon>Legionellales</taxon>
        <taxon>Legionellaceae</taxon>
        <taxon>Legionella</taxon>
    </lineage>
</organism>
<dbReference type="InterPro" id="IPR017556">
    <property type="entry name" value="Malonate_beta"/>
</dbReference>
<dbReference type="GO" id="GO:0016829">
    <property type="term" value="F:lyase activity"/>
    <property type="evidence" value="ECO:0007669"/>
    <property type="project" value="UniProtKB-KW"/>
</dbReference>
<gene>
    <name evidence="8" type="primary">mdcD</name>
    <name evidence="5" type="synonym">mdcC</name>
    <name evidence="8" type="ORF">ACD661_05855</name>
</gene>
<comment type="function">
    <text evidence="5">Subunit of malonate decarboxylase, it is an acyl carrier protein to which acetyl and malonyl thioester residues are bound via a 2'-(5''-phosphoribosyl)-3'-dephospho-CoA prosthetic group and turn over during the catalytic mechanism.</text>
</comment>
<dbReference type="InterPro" id="IPR009662">
    <property type="entry name" value="Malonate_deCO2ase_dsu"/>
</dbReference>
<dbReference type="InterPro" id="IPR036682">
    <property type="entry name" value="OS_D_A10/PebIII_sf"/>
</dbReference>
<evidence type="ECO:0000313" key="8">
    <source>
        <dbReference type="EMBL" id="MFJ1268072.1"/>
    </source>
</evidence>
<keyword evidence="3 5" id="KW-0597">Phosphoprotein</keyword>
<protein>
    <recommendedName>
        <fullName evidence="5 6">Malonate decarboxylase acyl carrier protein</fullName>
    </recommendedName>
    <alternativeName>
        <fullName evidence="5">Malonate decarboxylase subunit delta</fullName>
    </alternativeName>
</protein>
<evidence type="ECO:0000256" key="5">
    <source>
        <dbReference type="HAMAP-Rule" id="MF_00710"/>
    </source>
</evidence>